<sequence>MCILRLFLSILWYNYCSSDDDLSDEYLPSVPSPHLSSRLHDVLLRRNTMIRKKDQFSGKSKSNGDTVRRQMKEG</sequence>
<dbReference type="AlphaFoldDB" id="A0A2A6BDL3"/>
<reference evidence="1" key="2">
    <citation type="submission" date="2022-06" db="UniProtKB">
        <authorList>
            <consortium name="EnsemblMetazoa"/>
        </authorList>
    </citation>
    <scope>IDENTIFICATION</scope>
    <source>
        <strain evidence="1">PS312</strain>
    </source>
</reference>
<keyword evidence="2" id="KW-1185">Reference proteome</keyword>
<dbReference type="EnsemblMetazoa" id="PPA45422.1">
    <property type="protein sequence ID" value="PPA45422.1"/>
    <property type="gene ID" value="WBGene00283791"/>
</dbReference>
<organism evidence="1 2">
    <name type="scientific">Pristionchus pacificus</name>
    <name type="common">Parasitic nematode worm</name>
    <dbReference type="NCBI Taxonomy" id="54126"/>
    <lineage>
        <taxon>Eukaryota</taxon>
        <taxon>Metazoa</taxon>
        <taxon>Ecdysozoa</taxon>
        <taxon>Nematoda</taxon>
        <taxon>Chromadorea</taxon>
        <taxon>Rhabditida</taxon>
        <taxon>Rhabditina</taxon>
        <taxon>Diplogasteromorpha</taxon>
        <taxon>Diplogasteroidea</taxon>
        <taxon>Neodiplogasteridae</taxon>
        <taxon>Pristionchus</taxon>
    </lineage>
</organism>
<accession>A0A2A6BDL3</accession>
<protein>
    <submittedName>
        <fullName evidence="1">Uncharacterized protein</fullName>
    </submittedName>
</protein>
<name>A0A2A6BDL3_PRIPA</name>
<gene>
    <name evidence="1" type="primary">WBGene00283791</name>
</gene>
<evidence type="ECO:0000313" key="1">
    <source>
        <dbReference type="EnsemblMetazoa" id="PPA45422.1"/>
    </source>
</evidence>
<accession>A0A8R1V2Z3</accession>
<evidence type="ECO:0000313" key="2">
    <source>
        <dbReference type="Proteomes" id="UP000005239"/>
    </source>
</evidence>
<reference evidence="2" key="1">
    <citation type="journal article" date="2008" name="Nat. Genet.">
        <title>The Pristionchus pacificus genome provides a unique perspective on nematode lifestyle and parasitism.</title>
        <authorList>
            <person name="Dieterich C."/>
            <person name="Clifton S.W."/>
            <person name="Schuster L.N."/>
            <person name="Chinwalla A."/>
            <person name="Delehaunty K."/>
            <person name="Dinkelacker I."/>
            <person name="Fulton L."/>
            <person name="Fulton R."/>
            <person name="Godfrey J."/>
            <person name="Minx P."/>
            <person name="Mitreva M."/>
            <person name="Roeseler W."/>
            <person name="Tian H."/>
            <person name="Witte H."/>
            <person name="Yang S.P."/>
            <person name="Wilson R.K."/>
            <person name="Sommer R.J."/>
        </authorList>
    </citation>
    <scope>NUCLEOTIDE SEQUENCE [LARGE SCALE GENOMIC DNA]</scope>
    <source>
        <strain evidence="2">PS312</strain>
    </source>
</reference>
<proteinExistence type="predicted"/>
<dbReference type="Proteomes" id="UP000005239">
    <property type="component" value="Unassembled WGS sequence"/>
</dbReference>